<evidence type="ECO:0000256" key="3">
    <source>
        <dbReference type="ARBA" id="ARBA00022448"/>
    </source>
</evidence>
<evidence type="ECO:0000256" key="2">
    <source>
        <dbReference type="ARBA" id="ARBA00005712"/>
    </source>
</evidence>
<accession>A0A1J5T688</accession>
<dbReference type="Pfam" id="PF02823">
    <property type="entry name" value="ATP-synt_DE_N"/>
    <property type="match status" value="1"/>
</dbReference>
<dbReference type="InterPro" id="IPR001469">
    <property type="entry name" value="ATP_synth_F1_dsu/esu"/>
</dbReference>
<feature type="domain" description="ATP synthase F1 complex delta/epsilon subunit N-terminal" evidence="6">
    <location>
        <begin position="1"/>
        <end position="81"/>
    </location>
</feature>
<organism evidence="7">
    <name type="scientific">mine drainage metagenome</name>
    <dbReference type="NCBI Taxonomy" id="410659"/>
    <lineage>
        <taxon>unclassified sequences</taxon>
        <taxon>metagenomes</taxon>
        <taxon>ecological metagenomes</taxon>
    </lineage>
</organism>
<dbReference type="SUPFAM" id="SSF51344">
    <property type="entry name" value="Epsilon subunit of F1F0-ATP synthase N-terminal domain"/>
    <property type="match status" value="1"/>
</dbReference>
<comment type="subcellular location">
    <subcellularLocation>
        <location evidence="1">Membrane</location>
    </subcellularLocation>
</comment>
<dbReference type="NCBIfam" id="NF004871">
    <property type="entry name" value="PRK06228.1"/>
    <property type="match status" value="1"/>
</dbReference>
<evidence type="ECO:0000256" key="5">
    <source>
        <dbReference type="ARBA" id="ARBA00023136"/>
    </source>
</evidence>
<dbReference type="CDD" id="cd12152">
    <property type="entry name" value="F1-ATPase_delta"/>
    <property type="match status" value="1"/>
</dbReference>
<evidence type="ECO:0000256" key="1">
    <source>
        <dbReference type="ARBA" id="ARBA00004370"/>
    </source>
</evidence>
<dbReference type="EMBL" id="MLJW01000019">
    <property type="protein sequence ID" value="OIR11813.1"/>
    <property type="molecule type" value="Genomic_DNA"/>
</dbReference>
<dbReference type="AlphaFoldDB" id="A0A1J5T688"/>
<dbReference type="GO" id="GO:0045259">
    <property type="term" value="C:proton-transporting ATP synthase complex"/>
    <property type="evidence" value="ECO:0007669"/>
    <property type="project" value="InterPro"/>
</dbReference>
<keyword evidence="4" id="KW-0406">Ion transport</keyword>
<evidence type="ECO:0000256" key="4">
    <source>
        <dbReference type="ARBA" id="ARBA00023065"/>
    </source>
</evidence>
<dbReference type="Gene3D" id="2.60.15.10">
    <property type="entry name" value="F0F1 ATP synthase delta/epsilon subunit, N-terminal"/>
    <property type="match status" value="1"/>
</dbReference>
<comment type="caution">
    <text evidence="7">The sequence shown here is derived from an EMBL/GenBank/DDBJ whole genome shotgun (WGS) entry which is preliminary data.</text>
</comment>
<protein>
    <submittedName>
        <fullName evidence="7">ATP synthase epsilon chain</fullName>
    </submittedName>
</protein>
<name>A0A1J5T688_9ZZZZ</name>
<gene>
    <name evidence="7" type="primary">atpC_3</name>
    <name evidence="7" type="ORF">GALL_66700</name>
</gene>
<keyword evidence="5" id="KW-0472">Membrane</keyword>
<sequence>MNLKILLPYKVFAEKTGVSRIVARSSEGSFGLLPHRLDCVAALVPGILVFETEAEGEIYMAVDEGVLVKSGQDVLVSVRNAIGGTDLSKLHEAVDQEFLNLDDQEKKVRSVLAKLESGFIRRFAEFHHE</sequence>
<dbReference type="InterPro" id="IPR024037">
    <property type="entry name" value="Alt_ATP_synth_F1_esu"/>
</dbReference>
<dbReference type="GO" id="GO:0046933">
    <property type="term" value="F:proton-transporting ATP synthase activity, rotational mechanism"/>
    <property type="evidence" value="ECO:0007669"/>
    <property type="project" value="InterPro"/>
</dbReference>
<comment type="similarity">
    <text evidence="2">Belongs to the ATPase epsilon chain family.</text>
</comment>
<keyword evidence="3" id="KW-0813">Transport</keyword>
<dbReference type="InterPro" id="IPR036771">
    <property type="entry name" value="ATPsynth_dsu/esu_N"/>
</dbReference>
<dbReference type="NCBIfam" id="TIGR03166">
    <property type="entry name" value="alt_F1F0_F1_eps"/>
    <property type="match status" value="1"/>
</dbReference>
<proteinExistence type="inferred from homology"/>
<evidence type="ECO:0000313" key="7">
    <source>
        <dbReference type="EMBL" id="OIR11813.1"/>
    </source>
</evidence>
<evidence type="ECO:0000259" key="6">
    <source>
        <dbReference type="Pfam" id="PF02823"/>
    </source>
</evidence>
<reference evidence="7" key="1">
    <citation type="submission" date="2016-10" db="EMBL/GenBank/DDBJ databases">
        <title>Sequence of Gallionella enrichment culture.</title>
        <authorList>
            <person name="Poehlein A."/>
            <person name="Muehling M."/>
            <person name="Daniel R."/>
        </authorList>
    </citation>
    <scope>NUCLEOTIDE SEQUENCE</scope>
</reference>
<dbReference type="InterPro" id="IPR020546">
    <property type="entry name" value="ATP_synth_F1_dsu/esu_N"/>
</dbReference>